<reference evidence="2 3" key="1">
    <citation type="submission" date="2018-08" db="EMBL/GenBank/DDBJ databases">
        <title>Genome and evolution of the arbuscular mycorrhizal fungus Diversispora epigaea (formerly Glomus versiforme) and its bacterial endosymbionts.</title>
        <authorList>
            <person name="Sun X."/>
            <person name="Fei Z."/>
            <person name="Harrison M."/>
        </authorList>
    </citation>
    <scope>NUCLEOTIDE SEQUENCE [LARGE SCALE GENOMIC DNA]</scope>
    <source>
        <strain evidence="2 3">IT104</strain>
    </source>
</reference>
<keyword evidence="3" id="KW-1185">Reference proteome</keyword>
<dbReference type="EMBL" id="PQFF01000335">
    <property type="protein sequence ID" value="RHZ58659.1"/>
    <property type="molecule type" value="Genomic_DNA"/>
</dbReference>
<gene>
    <name evidence="2" type="ORF">Glove_372g50</name>
</gene>
<organism evidence="2 3">
    <name type="scientific">Diversispora epigaea</name>
    <dbReference type="NCBI Taxonomy" id="1348612"/>
    <lineage>
        <taxon>Eukaryota</taxon>
        <taxon>Fungi</taxon>
        <taxon>Fungi incertae sedis</taxon>
        <taxon>Mucoromycota</taxon>
        <taxon>Glomeromycotina</taxon>
        <taxon>Glomeromycetes</taxon>
        <taxon>Diversisporales</taxon>
        <taxon>Diversisporaceae</taxon>
        <taxon>Diversispora</taxon>
    </lineage>
</organism>
<sequence>MTNKYSSKKEGHNNQTVTAMEMTYDEEASREKNKTKKKKFLENAWGSHIRSYRSDLIIIFLIFNVVK</sequence>
<protein>
    <submittedName>
        <fullName evidence="2">Uncharacterized protein</fullName>
    </submittedName>
</protein>
<dbReference type="AlphaFoldDB" id="A0A397H7M8"/>
<proteinExistence type="predicted"/>
<evidence type="ECO:0000256" key="1">
    <source>
        <dbReference type="SAM" id="MobiDB-lite"/>
    </source>
</evidence>
<evidence type="ECO:0000313" key="3">
    <source>
        <dbReference type="Proteomes" id="UP000266861"/>
    </source>
</evidence>
<comment type="caution">
    <text evidence="2">The sequence shown here is derived from an EMBL/GenBank/DDBJ whole genome shotgun (WGS) entry which is preliminary data.</text>
</comment>
<name>A0A397H7M8_9GLOM</name>
<accession>A0A397H7M8</accession>
<evidence type="ECO:0000313" key="2">
    <source>
        <dbReference type="EMBL" id="RHZ58659.1"/>
    </source>
</evidence>
<dbReference type="Proteomes" id="UP000266861">
    <property type="component" value="Unassembled WGS sequence"/>
</dbReference>
<feature type="region of interest" description="Disordered" evidence="1">
    <location>
        <begin position="1"/>
        <end position="37"/>
    </location>
</feature>